<dbReference type="GO" id="GO:0022857">
    <property type="term" value="F:transmembrane transporter activity"/>
    <property type="evidence" value="ECO:0007669"/>
    <property type="project" value="InterPro"/>
</dbReference>
<dbReference type="PANTHER" id="PTHR43702:SF3">
    <property type="entry name" value="PROTEIN TSGA"/>
    <property type="match status" value="1"/>
</dbReference>
<sequence length="494" mass="54175">MGKFFKKQSLKVSDKGKTRAAELTLRESIYPLCLVTILFFLWGFSYGLLDTLNKHFQNVLNITRARSSGLQAAYFGAYPLASLGHANWILRHYGYKAVFIWGLFLYGVGALVAWPCLLHRSFGGFCAAIFIIGNGLGSLETAANPYITGRLEYMQHGELGLMEFSVCGPPRYAEMRINLSQAFNGIGTVVAPVLGSYVFFTQDPNDPSALRNVQWVYLAIACFVFLLAVRSSPIPEVTDADMAFQAEETHANDDQKPFFKQYRLFHAAFAQFCYTGAQIAIASYFINYVTETRANTSSALGAKFLAGAQGAFAMGRFVGVAIMRFVRPRWVFLVYLAMCIVFISPSITQRDNTGMSMLYITLFFESICFPTIVALGMRGLGKHTKRGSGYIVAGVCGGACVPPLLGAAADLNKSTAKAMGVPLAFFIAAWSYALCVNFVPAYRDPADKFATTEIGMGNRAVDEESSGKGEGVFEKEHVETSENIANPEIKDTKT</sequence>
<reference evidence="5 6" key="1">
    <citation type="submission" date="2018-05" db="EMBL/GenBank/DDBJ databases">
        <title>Genome sequencing and assembly of the regulated plant pathogen Lachnellula willkommii and related sister species for the development of diagnostic species identification markers.</title>
        <authorList>
            <person name="Giroux E."/>
            <person name="Bilodeau G."/>
        </authorList>
    </citation>
    <scope>NUCLEOTIDE SEQUENCE [LARGE SCALE GENOMIC DNA]</scope>
    <source>
        <strain evidence="5 6">CBS 268.59</strain>
    </source>
</reference>
<feature type="transmembrane region" description="Helical" evidence="4">
    <location>
        <begin position="330"/>
        <end position="348"/>
    </location>
</feature>
<feature type="transmembrane region" description="Helical" evidence="4">
    <location>
        <begin position="97"/>
        <end position="115"/>
    </location>
</feature>
<evidence type="ECO:0000313" key="6">
    <source>
        <dbReference type="Proteomes" id="UP000469558"/>
    </source>
</evidence>
<dbReference type="OrthoDB" id="546893at2759"/>
<dbReference type="Pfam" id="PF07690">
    <property type="entry name" value="MFS_1"/>
    <property type="match status" value="1"/>
</dbReference>
<proteinExistence type="predicted"/>
<dbReference type="Gene3D" id="1.20.1250.20">
    <property type="entry name" value="MFS general substrate transporter like domains"/>
    <property type="match status" value="3"/>
</dbReference>
<dbReference type="GO" id="GO:0005886">
    <property type="term" value="C:plasma membrane"/>
    <property type="evidence" value="ECO:0007669"/>
    <property type="project" value="UniProtKB-SubCell"/>
</dbReference>
<evidence type="ECO:0000256" key="2">
    <source>
        <dbReference type="ARBA" id="ARBA00022475"/>
    </source>
</evidence>
<dbReference type="InterPro" id="IPR011701">
    <property type="entry name" value="MFS"/>
</dbReference>
<feature type="compositionally biased region" description="Basic and acidic residues" evidence="3">
    <location>
        <begin position="460"/>
        <end position="480"/>
    </location>
</feature>
<protein>
    <submittedName>
        <fullName evidence="5">L-fucose-proton symporter</fullName>
    </submittedName>
</protein>
<accession>A0A8T9C5A5</accession>
<keyword evidence="6" id="KW-1185">Reference proteome</keyword>
<keyword evidence="4" id="KW-0812">Transmembrane</keyword>
<evidence type="ECO:0000256" key="4">
    <source>
        <dbReference type="SAM" id="Phobius"/>
    </source>
</evidence>
<dbReference type="Proteomes" id="UP000469558">
    <property type="component" value="Unassembled WGS sequence"/>
</dbReference>
<name>A0A8T9C5A5_9HELO</name>
<gene>
    <name evidence="5" type="primary">fucP_1</name>
    <name evidence="5" type="ORF">LSUE1_G003932</name>
</gene>
<evidence type="ECO:0000256" key="1">
    <source>
        <dbReference type="ARBA" id="ARBA00004429"/>
    </source>
</evidence>
<feature type="transmembrane region" description="Helical" evidence="4">
    <location>
        <begin position="421"/>
        <end position="439"/>
    </location>
</feature>
<dbReference type="AlphaFoldDB" id="A0A8T9C5A5"/>
<feature type="transmembrane region" description="Helical" evidence="4">
    <location>
        <begin position="29"/>
        <end position="49"/>
    </location>
</feature>
<dbReference type="InterPro" id="IPR036259">
    <property type="entry name" value="MFS_trans_sf"/>
</dbReference>
<dbReference type="SUPFAM" id="SSF103473">
    <property type="entry name" value="MFS general substrate transporter"/>
    <property type="match status" value="1"/>
</dbReference>
<feature type="transmembrane region" description="Helical" evidence="4">
    <location>
        <begin position="389"/>
        <end position="409"/>
    </location>
</feature>
<evidence type="ECO:0000313" key="5">
    <source>
        <dbReference type="EMBL" id="TVY76000.1"/>
    </source>
</evidence>
<dbReference type="EMBL" id="QGMK01000892">
    <property type="protein sequence ID" value="TVY76000.1"/>
    <property type="molecule type" value="Genomic_DNA"/>
</dbReference>
<dbReference type="InterPro" id="IPR050375">
    <property type="entry name" value="MFS_TsgA-like"/>
</dbReference>
<feature type="transmembrane region" description="Helical" evidence="4">
    <location>
        <begin position="121"/>
        <end position="139"/>
    </location>
</feature>
<dbReference type="PANTHER" id="PTHR43702">
    <property type="entry name" value="L-FUCOSE-PROTON SYMPORTER"/>
    <property type="match status" value="1"/>
</dbReference>
<feature type="transmembrane region" description="Helical" evidence="4">
    <location>
        <begin position="212"/>
        <end position="229"/>
    </location>
</feature>
<organism evidence="5 6">
    <name type="scientific">Lachnellula suecica</name>
    <dbReference type="NCBI Taxonomy" id="602035"/>
    <lineage>
        <taxon>Eukaryota</taxon>
        <taxon>Fungi</taxon>
        <taxon>Dikarya</taxon>
        <taxon>Ascomycota</taxon>
        <taxon>Pezizomycotina</taxon>
        <taxon>Leotiomycetes</taxon>
        <taxon>Helotiales</taxon>
        <taxon>Lachnaceae</taxon>
        <taxon>Lachnellula</taxon>
    </lineage>
</organism>
<keyword evidence="4" id="KW-0472">Membrane</keyword>
<evidence type="ECO:0000256" key="3">
    <source>
        <dbReference type="SAM" id="MobiDB-lite"/>
    </source>
</evidence>
<feature type="transmembrane region" description="Helical" evidence="4">
    <location>
        <begin position="264"/>
        <end position="286"/>
    </location>
</feature>
<feature type="region of interest" description="Disordered" evidence="3">
    <location>
        <begin position="460"/>
        <end position="494"/>
    </location>
</feature>
<keyword evidence="2" id="KW-1003">Cell membrane</keyword>
<keyword evidence="4" id="KW-1133">Transmembrane helix</keyword>
<feature type="transmembrane region" description="Helical" evidence="4">
    <location>
        <begin position="182"/>
        <end position="200"/>
    </location>
</feature>
<comment type="caution">
    <text evidence="5">The sequence shown here is derived from an EMBL/GenBank/DDBJ whole genome shotgun (WGS) entry which is preliminary data.</text>
</comment>
<feature type="transmembrane region" description="Helical" evidence="4">
    <location>
        <begin position="354"/>
        <end position="377"/>
    </location>
</feature>
<comment type="subcellular location">
    <subcellularLocation>
        <location evidence="1">Cell inner membrane</location>
        <topology evidence="1">Multi-pass membrane protein</topology>
    </subcellularLocation>
</comment>